<gene>
    <name evidence="1" type="ORF">PXEA_LOCUS25195</name>
</gene>
<accession>A0A3S5CLW0</accession>
<evidence type="ECO:0000313" key="2">
    <source>
        <dbReference type="Proteomes" id="UP000784294"/>
    </source>
</evidence>
<dbReference type="AlphaFoldDB" id="A0A3S5CLW0"/>
<dbReference type="EMBL" id="CAAALY010126021">
    <property type="protein sequence ID" value="VEL31755.1"/>
    <property type="molecule type" value="Genomic_DNA"/>
</dbReference>
<reference evidence="1" key="1">
    <citation type="submission" date="2018-11" db="EMBL/GenBank/DDBJ databases">
        <authorList>
            <consortium name="Pathogen Informatics"/>
        </authorList>
    </citation>
    <scope>NUCLEOTIDE SEQUENCE</scope>
</reference>
<dbReference type="Proteomes" id="UP000784294">
    <property type="component" value="Unassembled WGS sequence"/>
</dbReference>
<sequence>MTKDVAKLRRVALAKNACAVSSSFFIDVDSKSKSSIANTPTELRVAAQIATSKLPPGLRHYVLPVRSADRLAILDWLVESEGIPAQDSELVR</sequence>
<name>A0A3S5CLW0_9PLAT</name>
<organism evidence="1 2">
    <name type="scientific">Protopolystoma xenopodis</name>
    <dbReference type="NCBI Taxonomy" id="117903"/>
    <lineage>
        <taxon>Eukaryota</taxon>
        <taxon>Metazoa</taxon>
        <taxon>Spiralia</taxon>
        <taxon>Lophotrochozoa</taxon>
        <taxon>Platyhelminthes</taxon>
        <taxon>Monogenea</taxon>
        <taxon>Polyopisthocotylea</taxon>
        <taxon>Polystomatidea</taxon>
        <taxon>Polystomatidae</taxon>
        <taxon>Protopolystoma</taxon>
    </lineage>
</organism>
<keyword evidence="2" id="KW-1185">Reference proteome</keyword>
<dbReference type="OrthoDB" id="10261904at2759"/>
<evidence type="ECO:0000313" key="1">
    <source>
        <dbReference type="EMBL" id="VEL31755.1"/>
    </source>
</evidence>
<protein>
    <submittedName>
        <fullName evidence="1">Uncharacterized protein</fullName>
    </submittedName>
</protein>
<comment type="caution">
    <text evidence="1">The sequence shown here is derived from an EMBL/GenBank/DDBJ whole genome shotgun (WGS) entry which is preliminary data.</text>
</comment>
<proteinExistence type="predicted"/>